<reference evidence="1 2" key="1">
    <citation type="submission" date="2018-03" db="EMBL/GenBank/DDBJ databases">
        <authorList>
            <person name="Gully D."/>
        </authorList>
    </citation>
    <scope>NUCLEOTIDE SEQUENCE [LARGE SCALE GENOMIC DNA]</scope>
    <source>
        <strain evidence="1">ORS3257</strain>
    </source>
</reference>
<organism evidence="1 2">
    <name type="scientific">Bradyrhizobium vignae</name>
    <dbReference type="NCBI Taxonomy" id="1549949"/>
    <lineage>
        <taxon>Bacteria</taxon>
        <taxon>Pseudomonadati</taxon>
        <taxon>Pseudomonadota</taxon>
        <taxon>Alphaproteobacteria</taxon>
        <taxon>Hyphomicrobiales</taxon>
        <taxon>Nitrobacteraceae</taxon>
        <taxon>Bradyrhizobium</taxon>
    </lineage>
</organism>
<proteinExistence type="predicted"/>
<dbReference type="KEGG" id="bvz:BRAD3257_7204"/>
<name>A0A2U3Q9F8_9BRAD</name>
<dbReference type="EMBL" id="LS398110">
    <property type="protein sequence ID" value="SPP97990.1"/>
    <property type="molecule type" value="Genomic_DNA"/>
</dbReference>
<gene>
    <name evidence="1" type="ORF">BRAD3257_7204</name>
</gene>
<evidence type="ECO:0000313" key="1">
    <source>
        <dbReference type="EMBL" id="SPP97990.1"/>
    </source>
</evidence>
<protein>
    <submittedName>
        <fullName evidence="1">Uncharacterized protein</fullName>
    </submittedName>
</protein>
<accession>A0A2U3Q9F8</accession>
<sequence>MRRSSVAHYHLCRVRKALRTMPAKALALADKAWSVAQFVGAALSVAPALRRRQIVAGSSLSFRERGRGES</sequence>
<dbReference type="Proteomes" id="UP000246085">
    <property type="component" value="Chromosome BRAD3257"/>
</dbReference>
<evidence type="ECO:0000313" key="2">
    <source>
        <dbReference type="Proteomes" id="UP000246085"/>
    </source>
</evidence>
<dbReference type="AlphaFoldDB" id="A0A2U3Q9F8"/>